<keyword evidence="2" id="KW-1185">Reference proteome</keyword>
<comment type="caution">
    <text evidence="1">The sequence shown here is derived from an EMBL/GenBank/DDBJ whole genome shotgun (WGS) entry which is preliminary data.</text>
</comment>
<protein>
    <submittedName>
        <fullName evidence="1">Uncharacterized protein</fullName>
    </submittedName>
</protein>
<proteinExistence type="predicted"/>
<reference evidence="1" key="1">
    <citation type="thesis" date="2020" institute="ProQuest LLC" country="789 East Eisenhower Parkway, Ann Arbor, MI, USA">
        <title>Comparative Genomics and Chromosome Evolution.</title>
        <authorList>
            <person name="Mudd A.B."/>
        </authorList>
    </citation>
    <scope>NUCLEOTIDE SEQUENCE</scope>
    <source>
        <strain evidence="1">HN-11 Male</strain>
        <tissue evidence="1">Kidney and liver</tissue>
    </source>
</reference>
<sequence>MGGLICGCPSILSILQSTNVLDHETISKMDIILKSWCSGRTLPLGQALDPFYRAPSFPEQLIKGLFMVKALLHEPINRSICPPPHLLAPTVRCQRWEMCTMPGSGMYETRSSARRTRQ</sequence>
<accession>A0A8J6BKE1</accession>
<organism evidence="1 2">
    <name type="scientific">Eleutherodactylus coqui</name>
    <name type="common">Puerto Rican coqui</name>
    <dbReference type="NCBI Taxonomy" id="57060"/>
    <lineage>
        <taxon>Eukaryota</taxon>
        <taxon>Metazoa</taxon>
        <taxon>Chordata</taxon>
        <taxon>Craniata</taxon>
        <taxon>Vertebrata</taxon>
        <taxon>Euteleostomi</taxon>
        <taxon>Amphibia</taxon>
        <taxon>Batrachia</taxon>
        <taxon>Anura</taxon>
        <taxon>Neobatrachia</taxon>
        <taxon>Hyloidea</taxon>
        <taxon>Eleutherodactylidae</taxon>
        <taxon>Eleutherodactylinae</taxon>
        <taxon>Eleutherodactylus</taxon>
        <taxon>Eleutherodactylus</taxon>
    </lineage>
</organism>
<dbReference type="Proteomes" id="UP000770717">
    <property type="component" value="Unassembled WGS sequence"/>
</dbReference>
<name>A0A8J6BKE1_ELECQ</name>
<evidence type="ECO:0000313" key="2">
    <source>
        <dbReference type="Proteomes" id="UP000770717"/>
    </source>
</evidence>
<dbReference type="EMBL" id="WNTK01004418">
    <property type="protein sequence ID" value="KAG9464448.1"/>
    <property type="molecule type" value="Genomic_DNA"/>
</dbReference>
<evidence type="ECO:0000313" key="1">
    <source>
        <dbReference type="EMBL" id="KAG9464448.1"/>
    </source>
</evidence>
<gene>
    <name evidence="1" type="ORF">GDO78_019922</name>
</gene>
<dbReference type="AlphaFoldDB" id="A0A8J6BKE1"/>